<gene>
    <name evidence="1" type="ORF">HG537_0H01210</name>
</gene>
<organism evidence="1 2">
    <name type="scientific">Torulaspora globosa</name>
    <dbReference type="NCBI Taxonomy" id="48254"/>
    <lineage>
        <taxon>Eukaryota</taxon>
        <taxon>Fungi</taxon>
        <taxon>Dikarya</taxon>
        <taxon>Ascomycota</taxon>
        <taxon>Saccharomycotina</taxon>
        <taxon>Saccharomycetes</taxon>
        <taxon>Saccharomycetales</taxon>
        <taxon>Saccharomycetaceae</taxon>
        <taxon>Torulaspora</taxon>
    </lineage>
</organism>
<dbReference type="AlphaFoldDB" id="A0A7H9HY70"/>
<keyword evidence="2" id="KW-1185">Reference proteome</keyword>
<name>A0A7H9HY70_9SACH</name>
<proteinExistence type="predicted"/>
<dbReference type="Proteomes" id="UP000510647">
    <property type="component" value="Chromosome 8"/>
</dbReference>
<dbReference type="OrthoDB" id="4093689at2759"/>
<evidence type="ECO:0000313" key="2">
    <source>
        <dbReference type="Proteomes" id="UP000510647"/>
    </source>
</evidence>
<dbReference type="InterPro" id="IPR013239">
    <property type="entry name" value="RNA_polI_Rpa14"/>
</dbReference>
<evidence type="ECO:0000313" key="1">
    <source>
        <dbReference type="EMBL" id="QLQ82360.1"/>
    </source>
</evidence>
<dbReference type="Gene3D" id="6.10.250.3390">
    <property type="match status" value="1"/>
</dbReference>
<dbReference type="Pfam" id="PF08203">
    <property type="entry name" value="RNA_polI_A14"/>
    <property type="match status" value="1"/>
</dbReference>
<accession>A0A7H9HY70</accession>
<protein>
    <submittedName>
        <fullName evidence="1">Uncharacterized protein</fullName>
    </submittedName>
</protein>
<sequence>MLKGARRTGPIGPLQVPVAVHVAGFARHVDRDELLQFITSFVAEKESALTVGGEHVDATLGGAMAQLQRFQRDLQGHVPTTHVITEKW</sequence>
<reference evidence="1 2" key="1">
    <citation type="submission" date="2020-06" db="EMBL/GenBank/DDBJ databases">
        <title>The yeast mating-type switching endonuclease HO is a domesticated member of an unorthodox homing genetic element family.</title>
        <authorList>
            <person name="Coughlan A.Y."/>
            <person name="Lombardi L."/>
            <person name="Braun-Galleani S."/>
            <person name="Martos A.R."/>
            <person name="Galeote V."/>
            <person name="Bigey F."/>
            <person name="Dequin S."/>
            <person name="Byrne K.P."/>
            <person name="Wolfe K.H."/>
        </authorList>
    </citation>
    <scope>NUCLEOTIDE SEQUENCE [LARGE SCALE GENOMIC DNA]</scope>
    <source>
        <strain evidence="1 2">CBS2947</strain>
    </source>
</reference>
<dbReference type="EMBL" id="CP059274">
    <property type="protein sequence ID" value="QLQ82360.1"/>
    <property type="molecule type" value="Genomic_DNA"/>
</dbReference>